<dbReference type="AlphaFoldDB" id="A0A4Z2GC18"/>
<comment type="caution">
    <text evidence="2">The sequence shown here is derived from an EMBL/GenBank/DDBJ whole genome shotgun (WGS) entry which is preliminary data.</text>
</comment>
<organism evidence="2 3">
    <name type="scientific">Liparis tanakae</name>
    <name type="common">Tanaka's snailfish</name>
    <dbReference type="NCBI Taxonomy" id="230148"/>
    <lineage>
        <taxon>Eukaryota</taxon>
        <taxon>Metazoa</taxon>
        <taxon>Chordata</taxon>
        <taxon>Craniata</taxon>
        <taxon>Vertebrata</taxon>
        <taxon>Euteleostomi</taxon>
        <taxon>Actinopterygii</taxon>
        <taxon>Neopterygii</taxon>
        <taxon>Teleostei</taxon>
        <taxon>Neoteleostei</taxon>
        <taxon>Acanthomorphata</taxon>
        <taxon>Eupercaria</taxon>
        <taxon>Perciformes</taxon>
        <taxon>Cottioidei</taxon>
        <taxon>Cottales</taxon>
        <taxon>Liparidae</taxon>
        <taxon>Liparis</taxon>
    </lineage>
</organism>
<evidence type="ECO:0000313" key="2">
    <source>
        <dbReference type="EMBL" id="TNN51126.1"/>
    </source>
</evidence>
<keyword evidence="3" id="KW-1185">Reference proteome</keyword>
<accession>A0A4Z2GC18</accession>
<name>A0A4Z2GC18_9TELE</name>
<gene>
    <name evidence="2" type="ORF">EYF80_038647</name>
</gene>
<proteinExistence type="predicted"/>
<evidence type="ECO:0000256" key="1">
    <source>
        <dbReference type="SAM" id="MobiDB-lite"/>
    </source>
</evidence>
<dbReference type="EMBL" id="SRLO01000593">
    <property type="protein sequence ID" value="TNN51126.1"/>
    <property type="molecule type" value="Genomic_DNA"/>
</dbReference>
<feature type="region of interest" description="Disordered" evidence="1">
    <location>
        <begin position="75"/>
        <end position="99"/>
    </location>
</feature>
<reference evidence="2 3" key="1">
    <citation type="submission" date="2019-03" db="EMBL/GenBank/DDBJ databases">
        <title>First draft genome of Liparis tanakae, snailfish: a comprehensive survey of snailfish specific genes.</title>
        <authorList>
            <person name="Kim W."/>
            <person name="Song I."/>
            <person name="Jeong J.-H."/>
            <person name="Kim D."/>
            <person name="Kim S."/>
            <person name="Ryu S."/>
            <person name="Song J.Y."/>
            <person name="Lee S.K."/>
        </authorList>
    </citation>
    <scope>NUCLEOTIDE SEQUENCE [LARGE SCALE GENOMIC DNA]</scope>
    <source>
        <tissue evidence="2">Muscle</tissue>
    </source>
</reference>
<evidence type="ECO:0000313" key="3">
    <source>
        <dbReference type="Proteomes" id="UP000314294"/>
    </source>
</evidence>
<dbReference type="Proteomes" id="UP000314294">
    <property type="component" value="Unassembled WGS sequence"/>
</dbReference>
<protein>
    <submittedName>
        <fullName evidence="2">Uncharacterized protein</fullName>
    </submittedName>
</protein>
<sequence length="135" mass="15177">MGGGRCRSHTLHLLNRGQRVEVRGHDRPSAARLMLGARGELSLTQSPVSEPITTSLWAKSAKRFLAYHRFNYSGWEEGGRRSPAAREATASPAKEPRGPSARIHVCFSWRETTATCHRSHQAMYSSTSLEQFYMF</sequence>